<dbReference type="Proteomes" id="UP000709466">
    <property type="component" value="Unassembled WGS sequence"/>
</dbReference>
<name>A0ABX0VUW7_9RHOB</name>
<evidence type="ECO:0000313" key="2">
    <source>
        <dbReference type="Proteomes" id="UP000709466"/>
    </source>
</evidence>
<organism evidence="1 2">
    <name type="scientific">Marivivens donghaensis</name>
    <dbReference type="NCBI Taxonomy" id="1699413"/>
    <lineage>
        <taxon>Bacteria</taxon>
        <taxon>Pseudomonadati</taxon>
        <taxon>Pseudomonadota</taxon>
        <taxon>Alphaproteobacteria</taxon>
        <taxon>Rhodobacterales</taxon>
        <taxon>Paracoccaceae</taxon>
        <taxon>Marivivens group</taxon>
        <taxon>Marivivens</taxon>
    </lineage>
</organism>
<evidence type="ECO:0008006" key="3">
    <source>
        <dbReference type="Google" id="ProtNLM"/>
    </source>
</evidence>
<protein>
    <recommendedName>
        <fullName evidence="3">Sulfotransferase family protein</fullName>
    </recommendedName>
</protein>
<dbReference type="EMBL" id="JAATOP010000002">
    <property type="protein sequence ID" value="NIY71584.1"/>
    <property type="molecule type" value="Genomic_DNA"/>
</dbReference>
<evidence type="ECO:0000313" key="1">
    <source>
        <dbReference type="EMBL" id="NIY71584.1"/>
    </source>
</evidence>
<proteinExistence type="predicted"/>
<comment type="caution">
    <text evidence="1">The sequence shown here is derived from an EMBL/GenBank/DDBJ whole genome shotgun (WGS) entry which is preliminary data.</text>
</comment>
<keyword evidence="2" id="KW-1185">Reference proteome</keyword>
<sequence length="218" mass="24957">MIISHRFKFILYNNPLTGSSRIRNALAFMQDEVVQPYHLRTPRNPFYTYMPPAEVAQTMEMKGLPYDEYVSITCIRDPFTRLPALYERIKRTDRLWRFRQSAGLAPPHFVTWLNGTLPEGRGGGGAPHARWRRCGTWAIDNWTGGKVRHVIKAEDAQSEITRIFVESDLPPANLPAMDDITRVTPGVMTRAARKIISERYADDIAKFGYTPPCFKRAA</sequence>
<reference evidence="1 2" key="1">
    <citation type="submission" date="2020-03" db="EMBL/GenBank/DDBJ databases">
        <title>Bacterial isolates of synthetic phycosphere.</title>
        <authorList>
            <person name="Fu H."/>
            <person name="Moran M.A."/>
        </authorList>
    </citation>
    <scope>NUCLEOTIDE SEQUENCE [LARGE SCALE GENOMIC DNA]</scope>
    <source>
        <strain evidence="1 2">HF1</strain>
    </source>
</reference>
<dbReference type="RefSeq" id="WP_167636525.1">
    <property type="nucleotide sequence ID" value="NZ_JAATOP010000002.1"/>
</dbReference>
<gene>
    <name evidence="1" type="ORF">HCZ30_03950</name>
</gene>
<accession>A0ABX0VUW7</accession>